<dbReference type="EMBL" id="JBHSKM010000024">
    <property type="protein sequence ID" value="MFC5218487.1"/>
    <property type="molecule type" value="Genomic_DNA"/>
</dbReference>
<organism evidence="1 2">
    <name type="scientific">Streptomyces coerulescens</name>
    <dbReference type="NCBI Taxonomy" id="29304"/>
    <lineage>
        <taxon>Bacteria</taxon>
        <taxon>Bacillati</taxon>
        <taxon>Actinomycetota</taxon>
        <taxon>Actinomycetes</taxon>
        <taxon>Kitasatosporales</taxon>
        <taxon>Streptomycetaceae</taxon>
        <taxon>Streptomyces</taxon>
    </lineage>
</organism>
<evidence type="ECO:0000313" key="2">
    <source>
        <dbReference type="Proteomes" id="UP001596263"/>
    </source>
</evidence>
<evidence type="ECO:0000313" key="1">
    <source>
        <dbReference type="EMBL" id="MFC5218487.1"/>
    </source>
</evidence>
<proteinExistence type="predicted"/>
<dbReference type="InterPro" id="IPR036291">
    <property type="entry name" value="NAD(P)-bd_dom_sf"/>
</dbReference>
<sequence length="130" mass="13142">MRKPHVVVPAVPVPVLPPPLPTPAESTSLAGRRIAVLGQGGSARAIAAKLGAHGATVALHPPGRWNRLAAEGGAREKLDGVLVLLPRTAANPATSDPIATAVQCSPRWLLVLAPGTDPAEAGRAALALDC</sequence>
<reference evidence="2" key="1">
    <citation type="journal article" date="2019" name="Int. J. Syst. Evol. Microbiol.">
        <title>The Global Catalogue of Microorganisms (GCM) 10K type strain sequencing project: providing services to taxonomists for standard genome sequencing and annotation.</title>
        <authorList>
            <consortium name="The Broad Institute Genomics Platform"/>
            <consortium name="The Broad Institute Genome Sequencing Center for Infectious Disease"/>
            <person name="Wu L."/>
            <person name="Ma J."/>
        </authorList>
    </citation>
    <scope>NUCLEOTIDE SEQUENCE [LARGE SCALE GENOMIC DNA]</scope>
    <source>
        <strain evidence="2">KCTC 42586</strain>
    </source>
</reference>
<gene>
    <name evidence="1" type="ORF">ACFPQ9_32060</name>
</gene>
<name>A0ABW0CTU3_STRCD</name>
<dbReference type="Proteomes" id="UP001596263">
    <property type="component" value="Unassembled WGS sequence"/>
</dbReference>
<comment type="caution">
    <text evidence="1">The sequence shown here is derived from an EMBL/GenBank/DDBJ whole genome shotgun (WGS) entry which is preliminary data.</text>
</comment>
<keyword evidence="2" id="KW-1185">Reference proteome</keyword>
<dbReference type="SUPFAM" id="SSF51735">
    <property type="entry name" value="NAD(P)-binding Rossmann-fold domains"/>
    <property type="match status" value="1"/>
</dbReference>
<protein>
    <submittedName>
        <fullName evidence="1">Uncharacterized protein</fullName>
    </submittedName>
</protein>
<dbReference type="RefSeq" id="WP_380861296.1">
    <property type="nucleotide sequence ID" value="NZ_JBHSKM010000024.1"/>
</dbReference>
<accession>A0ABW0CTU3</accession>